<dbReference type="AlphaFoldDB" id="A0A396GYL5"/>
<sequence length="60" mass="7339">MKEQMSVTLTDINIILVLNKYHRVNHESNKVLIIQKALYRISSHFHVEICVLYYTYHKWY</sequence>
<evidence type="ECO:0000313" key="2">
    <source>
        <dbReference type="Proteomes" id="UP000265566"/>
    </source>
</evidence>
<accession>A0A396GYL5</accession>
<gene>
    <name evidence="1" type="ORF">MtrunA17_Chr7g0232801</name>
</gene>
<dbReference type="Proteomes" id="UP000265566">
    <property type="component" value="Chromosome 7"/>
</dbReference>
<dbReference type="Gramene" id="rna39944">
    <property type="protein sequence ID" value="RHN45573.1"/>
    <property type="gene ID" value="gene39944"/>
</dbReference>
<name>A0A396GYL5_MEDTR</name>
<organism evidence="1 2">
    <name type="scientific">Medicago truncatula</name>
    <name type="common">Barrel medic</name>
    <name type="synonym">Medicago tribuloides</name>
    <dbReference type="NCBI Taxonomy" id="3880"/>
    <lineage>
        <taxon>Eukaryota</taxon>
        <taxon>Viridiplantae</taxon>
        <taxon>Streptophyta</taxon>
        <taxon>Embryophyta</taxon>
        <taxon>Tracheophyta</taxon>
        <taxon>Spermatophyta</taxon>
        <taxon>Magnoliopsida</taxon>
        <taxon>eudicotyledons</taxon>
        <taxon>Gunneridae</taxon>
        <taxon>Pentapetalae</taxon>
        <taxon>rosids</taxon>
        <taxon>fabids</taxon>
        <taxon>Fabales</taxon>
        <taxon>Fabaceae</taxon>
        <taxon>Papilionoideae</taxon>
        <taxon>50 kb inversion clade</taxon>
        <taxon>NPAAA clade</taxon>
        <taxon>Hologalegina</taxon>
        <taxon>IRL clade</taxon>
        <taxon>Trifolieae</taxon>
        <taxon>Medicago</taxon>
    </lineage>
</organism>
<evidence type="ECO:0000313" key="1">
    <source>
        <dbReference type="EMBL" id="RHN45573.1"/>
    </source>
</evidence>
<proteinExistence type="predicted"/>
<dbReference type="EMBL" id="PSQE01000007">
    <property type="protein sequence ID" value="RHN45573.1"/>
    <property type="molecule type" value="Genomic_DNA"/>
</dbReference>
<reference evidence="2" key="1">
    <citation type="journal article" date="2018" name="Nat. Plants">
        <title>Whole-genome landscape of Medicago truncatula symbiotic genes.</title>
        <authorList>
            <person name="Pecrix Y."/>
            <person name="Staton S.E."/>
            <person name="Sallet E."/>
            <person name="Lelandais-Briere C."/>
            <person name="Moreau S."/>
            <person name="Carrere S."/>
            <person name="Blein T."/>
            <person name="Jardinaud M.F."/>
            <person name="Latrasse D."/>
            <person name="Zouine M."/>
            <person name="Zahm M."/>
            <person name="Kreplak J."/>
            <person name="Mayjonade B."/>
            <person name="Satge C."/>
            <person name="Perez M."/>
            <person name="Cauet S."/>
            <person name="Marande W."/>
            <person name="Chantry-Darmon C."/>
            <person name="Lopez-Roques C."/>
            <person name="Bouchez O."/>
            <person name="Berard A."/>
            <person name="Debelle F."/>
            <person name="Munos S."/>
            <person name="Bendahmane A."/>
            <person name="Berges H."/>
            <person name="Niebel A."/>
            <person name="Buitink J."/>
            <person name="Frugier F."/>
            <person name="Benhamed M."/>
            <person name="Crespi M."/>
            <person name="Gouzy J."/>
            <person name="Gamas P."/>
        </authorList>
    </citation>
    <scope>NUCLEOTIDE SEQUENCE [LARGE SCALE GENOMIC DNA]</scope>
    <source>
        <strain evidence="2">cv. Jemalong A17</strain>
    </source>
</reference>
<comment type="caution">
    <text evidence="1">The sequence shown here is derived from an EMBL/GenBank/DDBJ whole genome shotgun (WGS) entry which is preliminary data.</text>
</comment>
<protein>
    <submittedName>
        <fullName evidence="1">Uncharacterized protein</fullName>
    </submittedName>
</protein>